<dbReference type="InterPro" id="IPR029759">
    <property type="entry name" value="GPX_AS"/>
</dbReference>
<dbReference type="GO" id="GO:0034599">
    <property type="term" value="P:cellular response to oxidative stress"/>
    <property type="evidence" value="ECO:0007669"/>
    <property type="project" value="TreeGrafter"/>
</dbReference>
<dbReference type="AlphaFoldDB" id="A0A855X4I9"/>
<dbReference type="Gene3D" id="3.40.30.10">
    <property type="entry name" value="Glutaredoxin"/>
    <property type="match status" value="1"/>
</dbReference>
<feature type="active site" evidence="4">
    <location>
        <position position="41"/>
    </location>
</feature>
<evidence type="ECO:0000313" key="7">
    <source>
        <dbReference type="EMBL" id="PWB76185.1"/>
    </source>
</evidence>
<dbReference type="PROSITE" id="PS51355">
    <property type="entry name" value="GLUTATHIONE_PEROXID_3"/>
    <property type="match status" value="1"/>
</dbReference>
<dbReference type="PANTHER" id="PTHR11592:SF78">
    <property type="entry name" value="GLUTATHIONE PEROXIDASE"/>
    <property type="match status" value="1"/>
</dbReference>
<dbReference type="InterPro" id="IPR036249">
    <property type="entry name" value="Thioredoxin-like_sf"/>
</dbReference>
<evidence type="ECO:0000256" key="4">
    <source>
        <dbReference type="PIRSR" id="PIRSR000303-1"/>
    </source>
</evidence>
<feature type="region of interest" description="Disordered" evidence="6">
    <location>
        <begin position="144"/>
        <end position="163"/>
    </location>
</feature>
<gene>
    <name evidence="7" type="ORF">C3F09_01070</name>
</gene>
<sequence>MASNASVDYLNIPFKTITGNDTTLAAFKGKVVLIVNTASKCGYTPQYAGLEKVYQKYKDRGFVVIGFPANNFGGQEPGTNEQIQNFCTSTYGVTFPMMAKISVAGSDENPLFVQLTKHAGINGPIKWNFSKFLLNRNGKLVARYPSKTEPTDPHLTSKIESLL</sequence>
<dbReference type="PANTHER" id="PTHR11592">
    <property type="entry name" value="GLUTATHIONE PEROXIDASE"/>
    <property type="match status" value="1"/>
</dbReference>
<dbReference type="FunFam" id="3.40.30.10:FF:000010">
    <property type="entry name" value="Glutathione peroxidase"/>
    <property type="match status" value="1"/>
</dbReference>
<comment type="similarity">
    <text evidence="1 5">Belongs to the glutathione peroxidase family.</text>
</comment>
<evidence type="ECO:0000313" key="8">
    <source>
        <dbReference type="Proteomes" id="UP000250918"/>
    </source>
</evidence>
<comment type="caution">
    <text evidence="7">The sequence shown here is derived from an EMBL/GenBank/DDBJ whole genome shotgun (WGS) entry which is preliminary data.</text>
</comment>
<dbReference type="PRINTS" id="PR01011">
    <property type="entry name" value="GLUTPROXDASE"/>
</dbReference>
<protein>
    <recommendedName>
        <fullName evidence="5">Glutathione peroxidase</fullName>
    </recommendedName>
</protein>
<dbReference type="Pfam" id="PF00255">
    <property type="entry name" value="GSHPx"/>
    <property type="match status" value="1"/>
</dbReference>
<dbReference type="CDD" id="cd00340">
    <property type="entry name" value="GSH_Peroxidase"/>
    <property type="match status" value="1"/>
</dbReference>
<dbReference type="InterPro" id="IPR000889">
    <property type="entry name" value="Glutathione_peroxidase"/>
</dbReference>
<evidence type="ECO:0000256" key="6">
    <source>
        <dbReference type="SAM" id="MobiDB-lite"/>
    </source>
</evidence>
<dbReference type="GO" id="GO:0004601">
    <property type="term" value="F:peroxidase activity"/>
    <property type="evidence" value="ECO:0007669"/>
    <property type="project" value="UniProtKB-KW"/>
</dbReference>
<evidence type="ECO:0000256" key="5">
    <source>
        <dbReference type="RuleBase" id="RU000499"/>
    </source>
</evidence>
<dbReference type="Proteomes" id="UP000250918">
    <property type="component" value="Unassembled WGS sequence"/>
</dbReference>
<evidence type="ECO:0000256" key="1">
    <source>
        <dbReference type="ARBA" id="ARBA00006926"/>
    </source>
</evidence>
<evidence type="ECO:0000256" key="2">
    <source>
        <dbReference type="ARBA" id="ARBA00022559"/>
    </source>
</evidence>
<reference evidence="7 8" key="1">
    <citation type="journal article" date="2018" name="ISME J.">
        <title>A methanotrophic archaeon couples anaerobic oxidation of methane to Fe(III) reduction.</title>
        <authorList>
            <person name="Cai C."/>
            <person name="Leu A.O."/>
            <person name="Xie G.J."/>
            <person name="Guo J."/>
            <person name="Feng Y."/>
            <person name="Zhao J.X."/>
            <person name="Tyson G.W."/>
            <person name="Yuan Z."/>
            <person name="Hu S."/>
        </authorList>
    </citation>
    <scope>NUCLEOTIDE SEQUENCE [LARGE SCALE GENOMIC DNA]</scope>
    <source>
        <strain evidence="7">FeB_12</strain>
    </source>
</reference>
<keyword evidence="3 5" id="KW-0560">Oxidoreductase</keyword>
<dbReference type="SUPFAM" id="SSF52833">
    <property type="entry name" value="Thioredoxin-like"/>
    <property type="match status" value="1"/>
</dbReference>
<keyword evidence="2 5" id="KW-0575">Peroxidase</keyword>
<dbReference type="PROSITE" id="PS00460">
    <property type="entry name" value="GLUTATHIONE_PEROXID_1"/>
    <property type="match status" value="1"/>
</dbReference>
<proteinExistence type="inferred from homology"/>
<name>A0A855X4I9_9BACT</name>
<organism evidence="7 8">
    <name type="scientific">candidate division GN15 bacterium</name>
    <dbReference type="NCBI Taxonomy" id="2072418"/>
    <lineage>
        <taxon>Bacteria</taxon>
        <taxon>candidate division GN15</taxon>
    </lineage>
</organism>
<accession>A0A855X4I9</accession>
<evidence type="ECO:0000256" key="3">
    <source>
        <dbReference type="ARBA" id="ARBA00023002"/>
    </source>
</evidence>
<dbReference type="EMBL" id="PQAP01000004">
    <property type="protein sequence ID" value="PWB76185.1"/>
    <property type="molecule type" value="Genomic_DNA"/>
</dbReference>
<dbReference type="PIRSF" id="PIRSF000303">
    <property type="entry name" value="Glutathion_perox"/>
    <property type="match status" value="1"/>
</dbReference>